<evidence type="ECO:0000256" key="4">
    <source>
        <dbReference type="ARBA" id="ARBA00023180"/>
    </source>
</evidence>
<evidence type="ECO:0000256" key="7">
    <source>
        <dbReference type="SAM" id="Phobius"/>
    </source>
</evidence>
<dbReference type="InterPro" id="IPR025287">
    <property type="entry name" value="WAK_GUB"/>
</dbReference>
<keyword evidence="4" id="KW-0325">Glycoprotein</keyword>
<reference evidence="10" key="1">
    <citation type="journal article" date="2013" name="J. Plant Res.">
        <title>Effect of fungi and light on seed germination of three Opuntia species from semiarid lands of central Mexico.</title>
        <authorList>
            <person name="Delgado-Sanchez P."/>
            <person name="Jimenez-Bremont J.F."/>
            <person name="Guerrero-Gonzalez Mde L."/>
            <person name="Flores J."/>
        </authorList>
    </citation>
    <scope>NUCLEOTIDE SEQUENCE</scope>
    <source>
        <tissue evidence="10">Cladode</tissue>
    </source>
</reference>
<name>A0A7C9EMC0_OPUST</name>
<comment type="catalytic activity">
    <reaction evidence="5">
        <text>L-threonyl-[protein] + ATP = O-phospho-L-threonyl-[protein] + ADP + H(+)</text>
        <dbReference type="Rhea" id="RHEA:46608"/>
        <dbReference type="Rhea" id="RHEA-COMP:11060"/>
        <dbReference type="Rhea" id="RHEA-COMP:11605"/>
        <dbReference type="ChEBI" id="CHEBI:15378"/>
        <dbReference type="ChEBI" id="CHEBI:30013"/>
        <dbReference type="ChEBI" id="CHEBI:30616"/>
        <dbReference type="ChEBI" id="CHEBI:61977"/>
        <dbReference type="ChEBI" id="CHEBI:456216"/>
        <dbReference type="EC" id="2.7.11.1"/>
    </reaction>
</comment>
<dbReference type="EC" id="2.7.11.1" evidence="2"/>
<dbReference type="AlphaFoldDB" id="A0A7C9EMC0"/>
<evidence type="ECO:0000313" key="10">
    <source>
        <dbReference type="EMBL" id="MBA4665708.1"/>
    </source>
</evidence>
<protein>
    <recommendedName>
        <fullName evidence="2">non-specific serine/threonine protein kinase</fullName>
        <ecNumber evidence="2">2.7.11.1</ecNumber>
    </recommendedName>
</protein>
<evidence type="ECO:0000256" key="6">
    <source>
        <dbReference type="ARBA" id="ARBA00048679"/>
    </source>
</evidence>
<keyword evidence="3" id="KW-0732">Signal</keyword>
<organism evidence="10">
    <name type="scientific">Opuntia streptacantha</name>
    <name type="common">Prickly pear cactus</name>
    <name type="synonym">Opuntia cardona</name>
    <dbReference type="NCBI Taxonomy" id="393608"/>
    <lineage>
        <taxon>Eukaryota</taxon>
        <taxon>Viridiplantae</taxon>
        <taxon>Streptophyta</taxon>
        <taxon>Embryophyta</taxon>
        <taxon>Tracheophyta</taxon>
        <taxon>Spermatophyta</taxon>
        <taxon>Magnoliopsida</taxon>
        <taxon>eudicotyledons</taxon>
        <taxon>Gunneridae</taxon>
        <taxon>Pentapetalae</taxon>
        <taxon>Caryophyllales</taxon>
        <taxon>Cactineae</taxon>
        <taxon>Cactaceae</taxon>
        <taxon>Opuntioideae</taxon>
        <taxon>Opuntia</taxon>
    </lineage>
</organism>
<dbReference type="PANTHER" id="PTHR33138:SF75">
    <property type="entry name" value="WALL-ASSOCIATED RECEPTOR KINASE GALACTURONAN-BINDING DOMAIN-CONTAINING PROTEIN"/>
    <property type="match status" value="1"/>
</dbReference>
<dbReference type="InterPro" id="IPR032872">
    <property type="entry name" value="WAK_assoc_C"/>
</dbReference>
<feature type="domain" description="Wall-associated receptor kinase galacturonan-binding" evidence="8">
    <location>
        <begin position="45"/>
        <end position="118"/>
    </location>
</feature>
<proteinExistence type="predicted"/>
<dbReference type="PANTHER" id="PTHR33138">
    <property type="entry name" value="OS01G0690200 PROTEIN"/>
    <property type="match status" value="1"/>
</dbReference>
<feature type="domain" description="Wall-associated receptor kinase C-terminal" evidence="9">
    <location>
        <begin position="191"/>
        <end position="266"/>
    </location>
</feature>
<dbReference type="Pfam" id="PF13947">
    <property type="entry name" value="GUB_WAK_bind"/>
    <property type="match status" value="1"/>
</dbReference>
<evidence type="ECO:0000259" key="9">
    <source>
        <dbReference type="Pfam" id="PF14380"/>
    </source>
</evidence>
<dbReference type="EMBL" id="GISG01228088">
    <property type="protein sequence ID" value="MBA4665708.1"/>
    <property type="molecule type" value="Transcribed_RNA"/>
</dbReference>
<keyword evidence="7" id="KW-0472">Membrane</keyword>
<dbReference type="GO" id="GO:0016020">
    <property type="term" value="C:membrane"/>
    <property type="evidence" value="ECO:0007669"/>
    <property type="project" value="UniProtKB-SubCell"/>
</dbReference>
<keyword evidence="7" id="KW-1133">Transmembrane helix</keyword>
<evidence type="ECO:0000259" key="8">
    <source>
        <dbReference type="Pfam" id="PF13947"/>
    </source>
</evidence>
<evidence type="ECO:0000256" key="5">
    <source>
        <dbReference type="ARBA" id="ARBA00047899"/>
    </source>
</evidence>
<evidence type="ECO:0000256" key="3">
    <source>
        <dbReference type="ARBA" id="ARBA00022729"/>
    </source>
</evidence>
<comment type="catalytic activity">
    <reaction evidence="6">
        <text>L-seryl-[protein] + ATP = O-phospho-L-seryl-[protein] + ADP + H(+)</text>
        <dbReference type="Rhea" id="RHEA:17989"/>
        <dbReference type="Rhea" id="RHEA-COMP:9863"/>
        <dbReference type="Rhea" id="RHEA-COMP:11604"/>
        <dbReference type="ChEBI" id="CHEBI:15378"/>
        <dbReference type="ChEBI" id="CHEBI:29999"/>
        <dbReference type="ChEBI" id="CHEBI:30616"/>
        <dbReference type="ChEBI" id="CHEBI:83421"/>
        <dbReference type="ChEBI" id="CHEBI:456216"/>
        <dbReference type="EC" id="2.7.11.1"/>
    </reaction>
</comment>
<feature type="transmembrane region" description="Helical" evidence="7">
    <location>
        <begin position="6"/>
        <end position="29"/>
    </location>
</feature>
<evidence type="ECO:0000256" key="2">
    <source>
        <dbReference type="ARBA" id="ARBA00012513"/>
    </source>
</evidence>
<dbReference type="GO" id="GO:0030247">
    <property type="term" value="F:polysaccharide binding"/>
    <property type="evidence" value="ECO:0007669"/>
    <property type="project" value="InterPro"/>
</dbReference>
<keyword evidence="7" id="KW-0812">Transmembrane</keyword>
<accession>A0A7C9EMC0</accession>
<dbReference type="GO" id="GO:0004674">
    <property type="term" value="F:protein serine/threonine kinase activity"/>
    <property type="evidence" value="ECO:0007669"/>
    <property type="project" value="UniProtKB-EC"/>
</dbReference>
<sequence>MSFPQMGSALFFPLQLHFFTIIITIFVILPSFRTSNGIEDDYKECSSLVPCGDISNIEYPFWVDQFRPKYCGHSAFELVCPPLSGTHRPVLQIHGEHNDSAHFQVLGINNSAMTIVLLDFDPQGFDHCIFPFSNLTEAVAEDLIEYSTSVENITLSYDCKPNMAEALVGVKNYSCLHTRDDYAETIYYWRNDKTKDEVHKFCQSIQVPVLGNDNLKRRNVTLESVLEKGFELNYTKTYLKNCSPCEKSGGKCGSSMDSGFRCFCKGWDSSSNCLESGDLQPYPPPNKENKTTQPETIQLSALLHSSGEEFQQTKSCSLK</sequence>
<reference evidence="10" key="2">
    <citation type="submission" date="2020-07" db="EMBL/GenBank/DDBJ databases">
        <authorList>
            <person name="Vera ALvarez R."/>
            <person name="Arias-Moreno D.M."/>
            <person name="Jimenez-Jacinto V."/>
            <person name="Jimenez-Bremont J.F."/>
            <person name="Swaminathan K."/>
            <person name="Moose S.P."/>
            <person name="Guerrero-Gonzalez M.L."/>
            <person name="Marino-Ramirez L."/>
            <person name="Landsman D."/>
            <person name="Rodriguez-Kessler M."/>
            <person name="Delgado-Sanchez P."/>
        </authorList>
    </citation>
    <scope>NUCLEOTIDE SEQUENCE</scope>
    <source>
        <tissue evidence="10">Cladode</tissue>
    </source>
</reference>
<comment type="subcellular location">
    <subcellularLocation>
        <location evidence="1">Membrane</location>
        <topology evidence="1">Single-pass membrane protein</topology>
    </subcellularLocation>
</comment>
<dbReference type="Pfam" id="PF14380">
    <property type="entry name" value="WAK_assoc"/>
    <property type="match status" value="1"/>
</dbReference>
<evidence type="ECO:0000256" key="1">
    <source>
        <dbReference type="ARBA" id="ARBA00004167"/>
    </source>
</evidence>